<organism evidence="25 26">
    <name type="scientific">Falsihalocynthiibacter arcticus</name>
    <dbReference type="NCBI Taxonomy" id="1579316"/>
    <lineage>
        <taxon>Bacteria</taxon>
        <taxon>Pseudomonadati</taxon>
        <taxon>Pseudomonadota</taxon>
        <taxon>Alphaproteobacteria</taxon>
        <taxon>Rhodobacterales</taxon>
        <taxon>Roseobacteraceae</taxon>
        <taxon>Falsihalocynthiibacter</taxon>
    </lineage>
</organism>
<evidence type="ECO:0000256" key="12">
    <source>
        <dbReference type="ARBA" id="ARBA00022777"/>
    </source>
</evidence>
<feature type="binding site" evidence="21">
    <location>
        <position position="8"/>
    </location>
    <ligand>
        <name>substrate</name>
    </ligand>
</feature>
<dbReference type="Proteomes" id="UP000070371">
    <property type="component" value="Chromosome"/>
</dbReference>
<dbReference type="RefSeq" id="WP_039000215.1">
    <property type="nucleotide sequence ID" value="NZ_CP014327.1"/>
</dbReference>
<evidence type="ECO:0000313" key="26">
    <source>
        <dbReference type="Proteomes" id="UP000070371"/>
    </source>
</evidence>
<accession>A0A126UWB7</accession>
<dbReference type="InterPro" id="IPR000829">
    <property type="entry name" value="DAGK"/>
</dbReference>
<dbReference type="GO" id="GO:0005886">
    <property type="term" value="C:plasma membrane"/>
    <property type="evidence" value="ECO:0007669"/>
    <property type="project" value="UniProtKB-SubCell"/>
</dbReference>
<comment type="subcellular location">
    <subcellularLocation>
        <location evidence="1 24">Cell inner membrane</location>
        <topology evidence="1 24">Multi-pass membrane protein</topology>
    </subcellularLocation>
</comment>
<feature type="binding site" evidence="23">
    <location>
        <position position="75"/>
    </location>
    <ligand>
        <name>a divalent metal cation</name>
        <dbReference type="ChEBI" id="CHEBI:60240"/>
    </ligand>
</feature>
<evidence type="ECO:0000256" key="6">
    <source>
        <dbReference type="ARBA" id="ARBA00022516"/>
    </source>
</evidence>
<evidence type="ECO:0000256" key="3">
    <source>
        <dbReference type="ARBA" id="ARBA00012133"/>
    </source>
</evidence>
<dbReference type="Pfam" id="PF01219">
    <property type="entry name" value="DAGK_prokar"/>
    <property type="match status" value="1"/>
</dbReference>
<keyword evidence="6" id="KW-0444">Lipid biosynthesis</keyword>
<evidence type="ECO:0000256" key="23">
    <source>
        <dbReference type="PIRSR" id="PIRSR600829-4"/>
    </source>
</evidence>
<dbReference type="InterPro" id="IPR036945">
    <property type="entry name" value="DAGK_sf"/>
</dbReference>
<evidence type="ECO:0000256" key="16">
    <source>
        <dbReference type="ARBA" id="ARBA00023098"/>
    </source>
</evidence>
<dbReference type="STRING" id="1579316.RC74_00945"/>
<keyword evidence="13 22" id="KW-0067">ATP-binding</keyword>
<comment type="caution">
    <text evidence="24">Lacks conserved residue(s) required for the propagation of feature annotation.</text>
</comment>
<proteinExistence type="inferred from homology"/>
<evidence type="ECO:0000256" key="5">
    <source>
        <dbReference type="ARBA" id="ARBA00022475"/>
    </source>
</evidence>
<evidence type="ECO:0000256" key="15">
    <source>
        <dbReference type="ARBA" id="ARBA00022989"/>
    </source>
</evidence>
<dbReference type="GO" id="GO:0046872">
    <property type="term" value="F:metal ion binding"/>
    <property type="evidence" value="ECO:0007669"/>
    <property type="project" value="UniProtKB-KW"/>
</dbReference>
<dbReference type="AlphaFoldDB" id="A0A126UWB7"/>
<reference evidence="25 26" key="1">
    <citation type="submission" date="2016-02" db="EMBL/GenBank/DDBJ databases">
        <title>Complete genome sequence of Halocynthiibacter arcticus PAMC 20958t from arctic marine sediment.</title>
        <authorList>
            <person name="Lee Y.M."/>
            <person name="Baek K."/>
            <person name="Lee H.K."/>
            <person name="Shin S.C."/>
        </authorList>
    </citation>
    <scope>NUCLEOTIDE SEQUENCE [LARGE SCALE GENOMIC DNA]</scope>
    <source>
        <strain evidence="25">PAMC 20958</strain>
    </source>
</reference>
<comment type="catalytic activity">
    <reaction evidence="24">
        <text>a 1,2-diacyl-sn-glycerol + ATP = a 1,2-diacyl-sn-glycero-3-phosphate + ADP + H(+)</text>
        <dbReference type="Rhea" id="RHEA:10272"/>
        <dbReference type="ChEBI" id="CHEBI:15378"/>
        <dbReference type="ChEBI" id="CHEBI:17815"/>
        <dbReference type="ChEBI" id="CHEBI:30616"/>
        <dbReference type="ChEBI" id="CHEBI:58608"/>
        <dbReference type="ChEBI" id="CHEBI:456216"/>
        <dbReference type="EC" id="2.7.1.107"/>
    </reaction>
</comment>
<feature type="binding site" evidence="21">
    <location>
        <position position="68"/>
    </location>
    <ligand>
        <name>substrate</name>
    </ligand>
</feature>
<evidence type="ECO:0000256" key="18">
    <source>
        <dbReference type="ARBA" id="ARBA00023209"/>
    </source>
</evidence>
<feature type="transmembrane region" description="Helical" evidence="24">
    <location>
        <begin position="55"/>
        <end position="74"/>
    </location>
</feature>
<keyword evidence="10 23" id="KW-0479">Metal-binding</keyword>
<dbReference type="EMBL" id="CP014327">
    <property type="protein sequence ID" value="AML50035.1"/>
    <property type="molecule type" value="Genomic_DNA"/>
</dbReference>
<feature type="binding site" evidence="21">
    <location>
        <position position="97"/>
    </location>
    <ligand>
        <name>substrate</name>
    </ligand>
</feature>
<evidence type="ECO:0000256" key="7">
    <source>
        <dbReference type="ARBA" id="ARBA00022519"/>
    </source>
</evidence>
<dbReference type="CDD" id="cd14264">
    <property type="entry name" value="DAGK_IM"/>
    <property type="match status" value="1"/>
</dbReference>
<keyword evidence="12 24" id="KW-0418">Kinase</keyword>
<dbReference type="KEGG" id="hat:RC74_00945"/>
<evidence type="ECO:0000256" key="24">
    <source>
        <dbReference type="RuleBase" id="RU363065"/>
    </source>
</evidence>
<evidence type="ECO:0000256" key="1">
    <source>
        <dbReference type="ARBA" id="ARBA00004429"/>
    </source>
</evidence>
<feature type="binding site" evidence="22">
    <location>
        <position position="75"/>
    </location>
    <ligand>
        <name>ATP</name>
        <dbReference type="ChEBI" id="CHEBI:30616"/>
    </ligand>
</feature>
<keyword evidence="17 24" id="KW-0472">Membrane</keyword>
<keyword evidence="19 24" id="KW-1208">Phospholipid metabolism</keyword>
<evidence type="ECO:0000256" key="21">
    <source>
        <dbReference type="PIRSR" id="PIRSR600829-2"/>
    </source>
</evidence>
<comment type="function">
    <text evidence="24">Catalyzes the ATP-dependent phosphorylation of sn-l,2-diacylglycerol (DAG) to phosphatidic acid. Involved in the recycling of diacylglycerol produced as a by-product during membrane-derived oligosaccharide (MDO) biosynthesis.</text>
</comment>
<keyword evidence="8 24" id="KW-0808">Transferase</keyword>
<feature type="transmembrane region" description="Helical" evidence="24">
    <location>
        <begin position="95"/>
        <end position="116"/>
    </location>
</feature>
<sequence>MIVEQWKRFSDRAKWSWEGWRMIWREEASLQQWVWANAASFTLAMVLDLSTAERALIVALGILVLAAECYNTAIERCIDYLSPAYHPLAKAAKDAGSAGVTITAIAAGGAWVIILIG</sequence>
<evidence type="ECO:0000256" key="20">
    <source>
        <dbReference type="PIRSR" id="PIRSR600829-1"/>
    </source>
</evidence>
<evidence type="ECO:0000256" key="14">
    <source>
        <dbReference type="ARBA" id="ARBA00022842"/>
    </source>
</evidence>
<keyword evidence="11 22" id="KW-0547">Nucleotide-binding</keyword>
<evidence type="ECO:0000256" key="4">
    <source>
        <dbReference type="ARBA" id="ARBA00017575"/>
    </source>
</evidence>
<feature type="binding site" evidence="22">
    <location>
        <position position="27"/>
    </location>
    <ligand>
        <name>ATP</name>
        <dbReference type="ChEBI" id="CHEBI:30616"/>
    </ligand>
</feature>
<keyword evidence="16 24" id="KW-0443">Lipid metabolism</keyword>
<evidence type="ECO:0000256" key="19">
    <source>
        <dbReference type="ARBA" id="ARBA00023264"/>
    </source>
</evidence>
<dbReference type="PANTHER" id="PTHR34299">
    <property type="entry name" value="DIACYLGLYCEROL KINASE"/>
    <property type="match status" value="1"/>
</dbReference>
<dbReference type="Gene3D" id="1.10.287.3610">
    <property type="match status" value="1"/>
</dbReference>
<feature type="binding site" evidence="21">
    <location>
        <position position="54"/>
    </location>
    <ligand>
        <name>substrate</name>
    </ligand>
</feature>
<dbReference type="PANTHER" id="PTHR34299:SF1">
    <property type="entry name" value="DIACYLGLYCEROL KINASE"/>
    <property type="match status" value="1"/>
</dbReference>
<evidence type="ECO:0000256" key="9">
    <source>
        <dbReference type="ARBA" id="ARBA00022692"/>
    </source>
</evidence>
<dbReference type="GO" id="GO:0004143">
    <property type="term" value="F:ATP-dependent diacylglycerol kinase activity"/>
    <property type="evidence" value="ECO:0007669"/>
    <property type="project" value="UniProtKB-EC"/>
</dbReference>
<feature type="binding site" evidence="21">
    <location>
        <begin position="21"/>
        <end position="24"/>
    </location>
    <ligand>
        <name>substrate</name>
    </ligand>
</feature>
<keyword evidence="14 23" id="KW-0460">Magnesium</keyword>
<evidence type="ECO:0000313" key="25">
    <source>
        <dbReference type="EMBL" id="AML50035.1"/>
    </source>
</evidence>
<feature type="binding site" evidence="22">
    <location>
        <position position="8"/>
    </location>
    <ligand>
        <name>ATP</name>
        <dbReference type="ChEBI" id="CHEBI:30616"/>
    </ligand>
</feature>
<evidence type="ECO:0000256" key="2">
    <source>
        <dbReference type="ARBA" id="ARBA00005967"/>
    </source>
</evidence>
<feature type="active site" description="Proton acceptor" evidence="20">
    <location>
        <position position="68"/>
    </location>
</feature>
<protein>
    <recommendedName>
        <fullName evidence="4 24">Diacylglycerol kinase</fullName>
        <ecNumber evidence="3 24">2.7.1.107</ecNumber>
    </recommendedName>
</protein>
<evidence type="ECO:0000256" key="11">
    <source>
        <dbReference type="ARBA" id="ARBA00022741"/>
    </source>
</evidence>
<dbReference type="GO" id="GO:0005524">
    <property type="term" value="F:ATP binding"/>
    <property type="evidence" value="ECO:0007669"/>
    <property type="project" value="UniProtKB-KW"/>
</dbReference>
<comment type="cofactor">
    <cofactor evidence="23">
        <name>Mg(2+)</name>
        <dbReference type="ChEBI" id="CHEBI:18420"/>
    </cofactor>
    <text evidence="23">Mn(2+), Zn(2+), Cd(2+) and Co(2+) support activity to lesser extents.</text>
</comment>
<feature type="binding site" evidence="22">
    <location>
        <begin position="93"/>
        <end position="94"/>
    </location>
    <ligand>
        <name>ATP</name>
        <dbReference type="ChEBI" id="CHEBI:30616"/>
    </ligand>
</feature>
<comment type="similarity">
    <text evidence="2 24">Belongs to the bacterial diacylglycerol kinase family.</text>
</comment>
<keyword evidence="18" id="KW-0594">Phospholipid biosynthesis</keyword>
<gene>
    <name evidence="25" type="ORF">RC74_00945</name>
</gene>
<keyword evidence="7 24" id="KW-0997">Cell inner membrane</keyword>
<keyword evidence="15 24" id="KW-1133">Transmembrane helix</keyword>
<dbReference type="InterPro" id="IPR033718">
    <property type="entry name" value="DAGK_prok"/>
</dbReference>
<evidence type="ECO:0000256" key="10">
    <source>
        <dbReference type="ARBA" id="ARBA00022723"/>
    </source>
</evidence>
<keyword evidence="26" id="KW-1185">Reference proteome</keyword>
<dbReference type="GO" id="GO:0006654">
    <property type="term" value="P:phosphatidic acid biosynthetic process"/>
    <property type="evidence" value="ECO:0007669"/>
    <property type="project" value="InterPro"/>
</dbReference>
<name>A0A126UWB7_9RHOB</name>
<dbReference type="EC" id="2.7.1.107" evidence="3 24"/>
<feature type="binding site" evidence="23">
    <location>
        <position position="27"/>
    </location>
    <ligand>
        <name>a divalent metal cation</name>
        <dbReference type="ChEBI" id="CHEBI:60240"/>
    </ligand>
</feature>
<evidence type="ECO:0000256" key="13">
    <source>
        <dbReference type="ARBA" id="ARBA00022840"/>
    </source>
</evidence>
<keyword evidence="5" id="KW-1003">Cell membrane</keyword>
<evidence type="ECO:0000256" key="17">
    <source>
        <dbReference type="ARBA" id="ARBA00023136"/>
    </source>
</evidence>
<evidence type="ECO:0000256" key="22">
    <source>
        <dbReference type="PIRSR" id="PIRSR600829-3"/>
    </source>
</evidence>
<dbReference type="OrthoDB" id="7871148at2"/>
<evidence type="ECO:0000256" key="8">
    <source>
        <dbReference type="ARBA" id="ARBA00022679"/>
    </source>
</evidence>
<keyword evidence="9 24" id="KW-0812">Transmembrane</keyword>